<keyword evidence="3" id="KW-1185">Reference proteome</keyword>
<gene>
    <name evidence="2" type="ORF">ACFQ2F_05940</name>
</gene>
<comment type="caution">
    <text evidence="2">The sequence shown here is derived from an EMBL/GenBank/DDBJ whole genome shotgun (WGS) entry which is preliminary data.</text>
</comment>
<dbReference type="Proteomes" id="UP001597102">
    <property type="component" value="Unassembled WGS sequence"/>
</dbReference>
<accession>A0ABW3J8R6</accession>
<proteinExistence type="predicted"/>
<reference evidence="3" key="1">
    <citation type="journal article" date="2019" name="Int. J. Syst. Evol. Microbiol.">
        <title>The Global Catalogue of Microorganisms (GCM) 10K type strain sequencing project: providing services to taxonomists for standard genome sequencing and annotation.</title>
        <authorList>
            <consortium name="The Broad Institute Genomics Platform"/>
            <consortium name="The Broad Institute Genome Sequencing Center for Infectious Disease"/>
            <person name="Wu L."/>
            <person name="Ma J."/>
        </authorList>
    </citation>
    <scope>NUCLEOTIDE SEQUENCE [LARGE SCALE GENOMIC DNA]</scope>
    <source>
        <strain evidence="3">CCUG 61697</strain>
    </source>
</reference>
<name>A0ABW3J8R6_9HYPH</name>
<organism evidence="2 3">
    <name type="scientific">Methyloligella solikamskensis</name>
    <dbReference type="NCBI Taxonomy" id="1177756"/>
    <lineage>
        <taxon>Bacteria</taxon>
        <taxon>Pseudomonadati</taxon>
        <taxon>Pseudomonadota</taxon>
        <taxon>Alphaproteobacteria</taxon>
        <taxon>Hyphomicrobiales</taxon>
        <taxon>Hyphomicrobiaceae</taxon>
        <taxon>Methyloligella</taxon>
    </lineage>
</organism>
<dbReference type="EMBL" id="JBHTJO010000001">
    <property type="protein sequence ID" value="MFD0986634.1"/>
    <property type="molecule type" value="Genomic_DNA"/>
</dbReference>
<evidence type="ECO:0008006" key="4">
    <source>
        <dbReference type="Google" id="ProtNLM"/>
    </source>
</evidence>
<feature type="region of interest" description="Disordered" evidence="1">
    <location>
        <begin position="120"/>
        <end position="141"/>
    </location>
</feature>
<dbReference type="RefSeq" id="WP_379087142.1">
    <property type="nucleotide sequence ID" value="NZ_JBHTJO010000001.1"/>
</dbReference>
<evidence type="ECO:0000313" key="3">
    <source>
        <dbReference type="Proteomes" id="UP001597102"/>
    </source>
</evidence>
<evidence type="ECO:0000256" key="1">
    <source>
        <dbReference type="SAM" id="MobiDB-lite"/>
    </source>
</evidence>
<sequence>MPGPEKIVLLVRNSLIALHQAIQTGNFTVLRDLGAPGFREANSAAKLSASFADLSSKKINLGATAVLVPELTQPPSIDEGKGMLHLQGRFPGDEMQIDFELLFQAIDGQWRLFGLSVQPSAGSHPPIASPAPGSTALKETE</sequence>
<protein>
    <recommendedName>
        <fullName evidence="4">DUF4440 domain-containing protein</fullName>
    </recommendedName>
</protein>
<evidence type="ECO:0000313" key="2">
    <source>
        <dbReference type="EMBL" id="MFD0986634.1"/>
    </source>
</evidence>